<keyword evidence="1" id="KW-1133">Transmembrane helix</keyword>
<dbReference type="AlphaFoldDB" id="A0A2G9GUA3"/>
<comment type="caution">
    <text evidence="2">The sequence shown here is derived from an EMBL/GenBank/DDBJ whole genome shotgun (WGS) entry which is preliminary data.</text>
</comment>
<keyword evidence="1" id="KW-0472">Membrane</keyword>
<evidence type="ECO:0000256" key="1">
    <source>
        <dbReference type="SAM" id="Phobius"/>
    </source>
</evidence>
<proteinExistence type="predicted"/>
<keyword evidence="3" id="KW-1185">Reference proteome</keyword>
<reference evidence="3" key="1">
    <citation type="journal article" date="2018" name="Gigascience">
        <title>Genome assembly of the Pink Ipe (Handroanthus impetiginosus, Bignoniaceae), a highly valued, ecologically keystone Neotropical timber forest tree.</title>
        <authorList>
            <person name="Silva-Junior O.B."/>
            <person name="Grattapaglia D."/>
            <person name="Novaes E."/>
            <person name="Collevatti R.G."/>
        </authorList>
    </citation>
    <scope>NUCLEOTIDE SEQUENCE [LARGE SCALE GENOMIC DNA]</scope>
    <source>
        <strain evidence="3">cv. UFG-1</strain>
    </source>
</reference>
<gene>
    <name evidence="2" type="ORF">CDL12_18613</name>
</gene>
<dbReference type="EMBL" id="NKXS01003694">
    <property type="protein sequence ID" value="PIN08812.1"/>
    <property type="molecule type" value="Genomic_DNA"/>
</dbReference>
<dbReference type="Proteomes" id="UP000231279">
    <property type="component" value="Unassembled WGS sequence"/>
</dbReference>
<organism evidence="2 3">
    <name type="scientific">Handroanthus impetiginosus</name>
    <dbReference type="NCBI Taxonomy" id="429701"/>
    <lineage>
        <taxon>Eukaryota</taxon>
        <taxon>Viridiplantae</taxon>
        <taxon>Streptophyta</taxon>
        <taxon>Embryophyta</taxon>
        <taxon>Tracheophyta</taxon>
        <taxon>Spermatophyta</taxon>
        <taxon>Magnoliopsida</taxon>
        <taxon>eudicotyledons</taxon>
        <taxon>Gunneridae</taxon>
        <taxon>Pentapetalae</taxon>
        <taxon>asterids</taxon>
        <taxon>lamiids</taxon>
        <taxon>Lamiales</taxon>
        <taxon>Bignoniaceae</taxon>
        <taxon>Crescentiina</taxon>
        <taxon>Tabebuia alliance</taxon>
        <taxon>Handroanthus</taxon>
    </lineage>
</organism>
<accession>A0A2G9GUA3</accession>
<dbReference type="SUPFAM" id="SSF56219">
    <property type="entry name" value="DNase I-like"/>
    <property type="match status" value="1"/>
</dbReference>
<name>A0A2G9GUA3_9LAMI</name>
<evidence type="ECO:0000313" key="3">
    <source>
        <dbReference type="Proteomes" id="UP000231279"/>
    </source>
</evidence>
<evidence type="ECO:0000313" key="2">
    <source>
        <dbReference type="EMBL" id="PIN08812.1"/>
    </source>
</evidence>
<protein>
    <recommendedName>
        <fullName evidence="4">Endonuclease/exonuclease/phosphatase domain-containing protein</fullName>
    </recommendedName>
</protein>
<dbReference type="OrthoDB" id="1741802at2759"/>
<evidence type="ECO:0008006" key="4">
    <source>
        <dbReference type="Google" id="ProtNLM"/>
    </source>
</evidence>
<dbReference type="InterPro" id="IPR036691">
    <property type="entry name" value="Endo/exonu/phosph_ase_sf"/>
</dbReference>
<sequence>MINILFWNVRGIGGKDSQRMLHQVVKEFNVKTLVISEPKVRLDAKFMTRRLGFTHVAANTNNKLWMFWDFQFQIDVLFASDQLLHVKATSPLLPDPIEISAVYAKCTNLLGYHFGMNSEMCLRSTLLGLWVLLGANAFAYFTFERLCDGRFGDAEYVALFNKSM</sequence>
<dbReference type="STRING" id="429701.A0A2G9GUA3"/>
<feature type="transmembrane region" description="Helical" evidence="1">
    <location>
        <begin position="126"/>
        <end position="143"/>
    </location>
</feature>
<keyword evidence="1" id="KW-0812">Transmembrane</keyword>